<accession>A0A0W8G907</accession>
<keyword evidence="8 11" id="KW-1133">Transmembrane helix</keyword>
<dbReference type="GO" id="GO:0046872">
    <property type="term" value="F:metal ion binding"/>
    <property type="evidence" value="ECO:0007669"/>
    <property type="project" value="UniProtKB-KW"/>
</dbReference>
<dbReference type="PIRSF" id="PIRSF000267">
    <property type="entry name" value="Cyt_oxidse_sub2"/>
    <property type="match status" value="1"/>
</dbReference>
<evidence type="ECO:0000256" key="7">
    <source>
        <dbReference type="ARBA" id="ARBA00022982"/>
    </source>
</evidence>
<name>A0A0W8G907_9ZZZZ</name>
<reference evidence="12" key="1">
    <citation type="journal article" date="2015" name="Proc. Natl. Acad. Sci. U.S.A.">
        <title>Networks of energetic and metabolic interactions define dynamics in microbial communities.</title>
        <authorList>
            <person name="Embree M."/>
            <person name="Liu J.K."/>
            <person name="Al-Bassam M.M."/>
            <person name="Zengler K."/>
        </authorList>
    </citation>
    <scope>NUCLEOTIDE SEQUENCE</scope>
</reference>
<keyword evidence="2" id="KW-0813">Transport</keyword>
<evidence type="ECO:0000256" key="6">
    <source>
        <dbReference type="ARBA" id="ARBA00022723"/>
    </source>
</evidence>
<feature type="transmembrane region" description="Helical" evidence="11">
    <location>
        <begin position="82"/>
        <end position="102"/>
    </location>
</feature>
<keyword evidence="5 11" id="KW-0812">Transmembrane</keyword>
<organism evidence="12">
    <name type="scientific">hydrocarbon metagenome</name>
    <dbReference type="NCBI Taxonomy" id="938273"/>
    <lineage>
        <taxon>unclassified sequences</taxon>
        <taxon>metagenomes</taxon>
        <taxon>ecological metagenomes</taxon>
    </lineage>
</organism>
<dbReference type="AlphaFoldDB" id="A0A0W8G907"/>
<keyword evidence="3" id="KW-1003">Cell membrane</keyword>
<evidence type="ECO:0000256" key="10">
    <source>
        <dbReference type="ARBA" id="ARBA00023136"/>
    </source>
</evidence>
<dbReference type="Pfam" id="PF02322">
    <property type="entry name" value="Cyt_bd_oxida_II"/>
    <property type="match status" value="1"/>
</dbReference>
<dbReference type="GO" id="GO:0005886">
    <property type="term" value="C:plasma membrane"/>
    <property type="evidence" value="ECO:0007669"/>
    <property type="project" value="UniProtKB-SubCell"/>
</dbReference>
<keyword evidence="7" id="KW-0249">Electron transport</keyword>
<dbReference type="GO" id="GO:0070069">
    <property type="term" value="C:cytochrome complex"/>
    <property type="evidence" value="ECO:0007669"/>
    <property type="project" value="TreeGrafter"/>
</dbReference>
<dbReference type="GO" id="GO:0016682">
    <property type="term" value="F:oxidoreductase activity, acting on diphenols and related substances as donors, oxygen as acceptor"/>
    <property type="evidence" value="ECO:0007669"/>
    <property type="project" value="TreeGrafter"/>
</dbReference>
<dbReference type="GO" id="GO:0019646">
    <property type="term" value="P:aerobic electron transport chain"/>
    <property type="evidence" value="ECO:0007669"/>
    <property type="project" value="TreeGrafter"/>
</dbReference>
<dbReference type="InterPro" id="IPR003317">
    <property type="entry name" value="Cyt-d_oxidase_su2"/>
</dbReference>
<dbReference type="PANTHER" id="PTHR43141:SF5">
    <property type="entry name" value="CYTOCHROME BD-I UBIQUINOL OXIDASE SUBUNIT 2"/>
    <property type="match status" value="1"/>
</dbReference>
<gene>
    <name evidence="12" type="ORF">ASZ90_000531</name>
</gene>
<evidence type="ECO:0000256" key="3">
    <source>
        <dbReference type="ARBA" id="ARBA00022475"/>
    </source>
</evidence>
<dbReference type="EMBL" id="LNQE01000067">
    <property type="protein sequence ID" value="KUG29574.1"/>
    <property type="molecule type" value="Genomic_DNA"/>
</dbReference>
<evidence type="ECO:0000256" key="1">
    <source>
        <dbReference type="ARBA" id="ARBA00004651"/>
    </source>
</evidence>
<feature type="transmembrane region" description="Helical" evidence="11">
    <location>
        <begin position="158"/>
        <end position="182"/>
    </location>
</feature>
<comment type="caution">
    <text evidence="12">The sequence shown here is derived from an EMBL/GenBank/DDBJ whole genome shotgun (WGS) entry which is preliminary data.</text>
</comment>
<evidence type="ECO:0000256" key="4">
    <source>
        <dbReference type="ARBA" id="ARBA00022617"/>
    </source>
</evidence>
<dbReference type="GO" id="GO:0009055">
    <property type="term" value="F:electron transfer activity"/>
    <property type="evidence" value="ECO:0007669"/>
    <property type="project" value="TreeGrafter"/>
</dbReference>
<feature type="transmembrane region" description="Helical" evidence="11">
    <location>
        <begin position="114"/>
        <end position="138"/>
    </location>
</feature>
<keyword evidence="9" id="KW-0408">Iron</keyword>
<feature type="transmembrane region" description="Helical" evidence="11">
    <location>
        <begin position="300"/>
        <end position="322"/>
    </location>
</feature>
<evidence type="ECO:0000256" key="9">
    <source>
        <dbReference type="ARBA" id="ARBA00023004"/>
    </source>
</evidence>
<protein>
    <submittedName>
        <fullName evidence="12">Cytochrome d ubiquinol oxidase subunit ii</fullName>
    </submittedName>
</protein>
<proteinExistence type="predicted"/>
<keyword evidence="6" id="KW-0479">Metal-binding</keyword>
<feature type="transmembrane region" description="Helical" evidence="11">
    <location>
        <begin position="227"/>
        <end position="247"/>
    </location>
</feature>
<feature type="transmembrane region" description="Helical" evidence="11">
    <location>
        <begin position="6"/>
        <end position="36"/>
    </location>
</feature>
<keyword evidence="10 11" id="KW-0472">Membrane</keyword>
<evidence type="ECO:0000256" key="8">
    <source>
        <dbReference type="ARBA" id="ARBA00022989"/>
    </source>
</evidence>
<feature type="transmembrane region" description="Helical" evidence="11">
    <location>
        <begin position="203"/>
        <end position="221"/>
    </location>
</feature>
<sequence>MDLGTIWFILWGVLWAVYFILDGFDLGLGTLLPFLAKTEDEKRTFYNAMGPFWDGNEVWLITAGGVTFAAFPATYAVMFSGLYSALMLLLFALIIRGVCFEFRSKVESPGWKKLWDTCLFIGSFAPALLLGVAFANIFKGIPIDQDHIFQGTLFTLLNPYGLAGGILFVLLFAHHGALWLAIKSEGDLRLRAFAMAARLWPIMAGWIVLFLVFSMFATNLFSNYLRWPLLLAILLIPVGGLVMTKVYAAKARAWAAWAASAAVIGGTALFGVMGIFPALLPSSLSPAFSMTIENSASSPLTLSIMLGVALVFVPVVIAYQIWNFRTFRHPVTKDDLEYEEAY</sequence>
<evidence type="ECO:0000256" key="2">
    <source>
        <dbReference type="ARBA" id="ARBA00022448"/>
    </source>
</evidence>
<evidence type="ECO:0000313" key="12">
    <source>
        <dbReference type="EMBL" id="KUG29574.1"/>
    </source>
</evidence>
<dbReference type="NCBIfam" id="TIGR00203">
    <property type="entry name" value="cydB"/>
    <property type="match status" value="1"/>
</dbReference>
<keyword evidence="4" id="KW-0349">Heme</keyword>
<comment type="subcellular location">
    <subcellularLocation>
        <location evidence="1">Cell membrane</location>
        <topology evidence="1">Multi-pass membrane protein</topology>
    </subcellularLocation>
</comment>
<feature type="transmembrane region" description="Helical" evidence="11">
    <location>
        <begin position="254"/>
        <end position="280"/>
    </location>
</feature>
<evidence type="ECO:0000256" key="5">
    <source>
        <dbReference type="ARBA" id="ARBA00022692"/>
    </source>
</evidence>
<dbReference type="PANTHER" id="PTHR43141">
    <property type="entry name" value="CYTOCHROME BD2 SUBUNIT II"/>
    <property type="match status" value="1"/>
</dbReference>
<evidence type="ECO:0000256" key="11">
    <source>
        <dbReference type="SAM" id="Phobius"/>
    </source>
</evidence>